<proteinExistence type="predicted"/>
<dbReference type="Bgee" id="ENSOANG00000036457">
    <property type="expression patterns" value="Expressed in testis and 5 other cell types or tissues"/>
</dbReference>
<dbReference type="OMA" id="RWKNVQS"/>
<evidence type="ECO:0008006" key="4">
    <source>
        <dbReference type="Google" id="ProtNLM"/>
    </source>
</evidence>
<evidence type="ECO:0000256" key="1">
    <source>
        <dbReference type="SAM" id="MobiDB-lite"/>
    </source>
</evidence>
<name>A0A6I8PA94_ORNAN</name>
<dbReference type="AlphaFoldDB" id="A0A6I8PA94"/>
<protein>
    <recommendedName>
        <fullName evidence="4">GRAM domain containing 1B</fullName>
    </recommendedName>
</protein>
<dbReference type="Ensembl" id="ENSOANT00000050928.1">
    <property type="protein sequence ID" value="ENSOANP00000049704.1"/>
    <property type="gene ID" value="ENSOANG00000036457.1"/>
</dbReference>
<reference evidence="2" key="2">
    <citation type="submission" date="2025-08" db="UniProtKB">
        <authorList>
            <consortium name="Ensembl"/>
        </authorList>
    </citation>
    <scope>IDENTIFICATION</scope>
    <source>
        <strain evidence="2">Glennie</strain>
    </source>
</reference>
<feature type="region of interest" description="Disordered" evidence="1">
    <location>
        <begin position="1"/>
        <end position="109"/>
    </location>
</feature>
<evidence type="ECO:0000313" key="3">
    <source>
        <dbReference type="Proteomes" id="UP000002279"/>
    </source>
</evidence>
<accession>A0A6I8PA94</accession>
<dbReference type="GeneTree" id="ENSGT00940000156649"/>
<sequence>MPAADMTESLQPPALRVPDRRRRGPEGGPGPSPAWSSSSTPTLRRRRLKMHRSQKVQDPSGEGGPGRDSPTHSPPGKEFLQLPSIEITPSSDEDAPWSSCSTPSASPRRKRFLLRKWLRVRERKELSES</sequence>
<feature type="compositionally biased region" description="Basic residues" evidence="1">
    <location>
        <begin position="43"/>
        <end position="54"/>
    </location>
</feature>
<reference evidence="2" key="3">
    <citation type="submission" date="2025-09" db="UniProtKB">
        <authorList>
            <consortium name="Ensembl"/>
        </authorList>
    </citation>
    <scope>IDENTIFICATION</scope>
    <source>
        <strain evidence="2">Glennie</strain>
    </source>
</reference>
<organism evidence="2 3">
    <name type="scientific">Ornithorhynchus anatinus</name>
    <name type="common">Duckbill platypus</name>
    <dbReference type="NCBI Taxonomy" id="9258"/>
    <lineage>
        <taxon>Eukaryota</taxon>
        <taxon>Metazoa</taxon>
        <taxon>Chordata</taxon>
        <taxon>Craniata</taxon>
        <taxon>Vertebrata</taxon>
        <taxon>Euteleostomi</taxon>
        <taxon>Mammalia</taxon>
        <taxon>Monotremata</taxon>
        <taxon>Ornithorhynchidae</taxon>
        <taxon>Ornithorhynchus</taxon>
    </lineage>
</organism>
<dbReference type="Proteomes" id="UP000002279">
    <property type="component" value="Chromosome 11"/>
</dbReference>
<dbReference type="InParanoid" id="A0A6I8PA94"/>
<keyword evidence="3" id="KW-1185">Reference proteome</keyword>
<feature type="compositionally biased region" description="Low complexity" evidence="1">
    <location>
        <begin position="33"/>
        <end position="42"/>
    </location>
</feature>
<evidence type="ECO:0000313" key="2">
    <source>
        <dbReference type="Ensembl" id="ENSOANP00000049704.1"/>
    </source>
</evidence>
<reference evidence="2 3" key="1">
    <citation type="journal article" date="2008" name="Nature">
        <title>Genome analysis of the platypus reveals unique signatures of evolution.</title>
        <authorList>
            <person name="Warren W.C."/>
            <person name="Hillier L.W."/>
            <person name="Marshall Graves J.A."/>
            <person name="Birney E."/>
            <person name="Ponting C.P."/>
            <person name="Grutzner F."/>
            <person name="Belov K."/>
            <person name="Miller W."/>
            <person name="Clarke L."/>
            <person name="Chinwalla A.T."/>
            <person name="Yang S.P."/>
            <person name="Heger A."/>
            <person name="Locke D.P."/>
            <person name="Miethke P."/>
            <person name="Waters P.D."/>
            <person name="Veyrunes F."/>
            <person name="Fulton L."/>
            <person name="Fulton B."/>
            <person name="Graves T."/>
            <person name="Wallis J."/>
            <person name="Puente X.S."/>
            <person name="Lopez-Otin C."/>
            <person name="Ordonez G.R."/>
            <person name="Eichler E.E."/>
            <person name="Chen L."/>
            <person name="Cheng Z."/>
            <person name="Deakin J.E."/>
            <person name="Alsop A."/>
            <person name="Thompson K."/>
            <person name="Kirby P."/>
            <person name="Papenfuss A.T."/>
            <person name="Wakefield M.J."/>
            <person name="Olender T."/>
            <person name="Lancet D."/>
            <person name="Huttley G.A."/>
            <person name="Smit A.F."/>
            <person name="Pask A."/>
            <person name="Temple-Smith P."/>
            <person name="Batzer M.A."/>
            <person name="Walker J.A."/>
            <person name="Konkel M.K."/>
            <person name="Harris R.S."/>
            <person name="Whittington C.M."/>
            <person name="Wong E.S."/>
            <person name="Gemmell N.J."/>
            <person name="Buschiazzo E."/>
            <person name="Vargas Jentzsch I.M."/>
            <person name="Merkel A."/>
            <person name="Schmitz J."/>
            <person name="Zemann A."/>
            <person name="Churakov G."/>
            <person name="Kriegs J.O."/>
            <person name="Brosius J."/>
            <person name="Murchison E.P."/>
            <person name="Sachidanandam R."/>
            <person name="Smith C."/>
            <person name="Hannon G.J."/>
            <person name="Tsend-Ayush E."/>
            <person name="McMillan D."/>
            <person name="Attenborough R."/>
            <person name="Rens W."/>
            <person name="Ferguson-Smith M."/>
            <person name="Lefevre C.M."/>
            <person name="Sharp J.A."/>
            <person name="Nicholas K.R."/>
            <person name="Ray D.A."/>
            <person name="Kube M."/>
            <person name="Reinhardt R."/>
            <person name="Pringle T.H."/>
            <person name="Taylor J."/>
            <person name="Jones R.C."/>
            <person name="Nixon B."/>
            <person name="Dacheux J.L."/>
            <person name="Niwa H."/>
            <person name="Sekita Y."/>
            <person name="Huang X."/>
            <person name="Stark A."/>
            <person name="Kheradpour P."/>
            <person name="Kellis M."/>
            <person name="Flicek P."/>
            <person name="Chen Y."/>
            <person name="Webber C."/>
            <person name="Hardison R."/>
            <person name="Nelson J."/>
            <person name="Hallsworth-Pepin K."/>
            <person name="Delehaunty K."/>
            <person name="Markovic C."/>
            <person name="Minx P."/>
            <person name="Feng Y."/>
            <person name="Kremitzki C."/>
            <person name="Mitreva M."/>
            <person name="Glasscock J."/>
            <person name="Wylie T."/>
            <person name="Wohldmann P."/>
            <person name="Thiru P."/>
            <person name="Nhan M.N."/>
            <person name="Pohl C.S."/>
            <person name="Smith S.M."/>
            <person name="Hou S."/>
            <person name="Nefedov M."/>
            <person name="de Jong P.J."/>
            <person name="Renfree M.B."/>
            <person name="Mardis E.R."/>
            <person name="Wilson R.K."/>
        </authorList>
    </citation>
    <scope>NUCLEOTIDE SEQUENCE [LARGE SCALE GENOMIC DNA]</scope>
    <source>
        <strain evidence="2 3">Glennie</strain>
    </source>
</reference>